<dbReference type="SUPFAM" id="SSF111331">
    <property type="entry name" value="NAD kinase/diacylglycerol kinase-like"/>
    <property type="match status" value="1"/>
</dbReference>
<dbReference type="InterPro" id="IPR017438">
    <property type="entry name" value="ATP-NAD_kinase_N"/>
</dbReference>
<keyword evidence="4 6" id="KW-0418">Kinase</keyword>
<organism evidence="9 10">
    <name type="scientific">Chlamydomonas eustigma</name>
    <dbReference type="NCBI Taxonomy" id="1157962"/>
    <lineage>
        <taxon>Eukaryota</taxon>
        <taxon>Viridiplantae</taxon>
        <taxon>Chlorophyta</taxon>
        <taxon>core chlorophytes</taxon>
        <taxon>Chlorophyceae</taxon>
        <taxon>CS clade</taxon>
        <taxon>Chlamydomonadales</taxon>
        <taxon>Chlamydomonadaceae</taxon>
        <taxon>Chlamydomonas</taxon>
    </lineage>
</organism>
<evidence type="ECO:0000256" key="7">
    <source>
        <dbReference type="SAM" id="MobiDB-lite"/>
    </source>
</evidence>
<comment type="catalytic activity">
    <reaction evidence="6">
        <text>a 1,2-diacyl-sn-glycerol + ATP = a 1,2-diacyl-sn-glycero-3-phosphate + ADP + H(+)</text>
        <dbReference type="Rhea" id="RHEA:10272"/>
        <dbReference type="ChEBI" id="CHEBI:15378"/>
        <dbReference type="ChEBI" id="CHEBI:17815"/>
        <dbReference type="ChEBI" id="CHEBI:30616"/>
        <dbReference type="ChEBI" id="CHEBI:58608"/>
        <dbReference type="ChEBI" id="CHEBI:456216"/>
        <dbReference type="EC" id="2.7.1.107"/>
    </reaction>
</comment>
<dbReference type="AlphaFoldDB" id="A0A250WXB8"/>
<dbReference type="PROSITE" id="PS50146">
    <property type="entry name" value="DAGK"/>
    <property type="match status" value="1"/>
</dbReference>
<dbReference type="STRING" id="1157962.A0A250WXB8"/>
<dbReference type="Proteomes" id="UP000232323">
    <property type="component" value="Unassembled WGS sequence"/>
</dbReference>
<dbReference type="GO" id="GO:0004143">
    <property type="term" value="F:ATP-dependent diacylglycerol kinase activity"/>
    <property type="evidence" value="ECO:0007669"/>
    <property type="project" value="UniProtKB-EC"/>
</dbReference>
<dbReference type="PANTHER" id="PTHR11255">
    <property type="entry name" value="DIACYLGLYCEROL KINASE"/>
    <property type="match status" value="1"/>
</dbReference>
<evidence type="ECO:0000256" key="2">
    <source>
        <dbReference type="ARBA" id="ARBA00022679"/>
    </source>
</evidence>
<keyword evidence="10" id="KW-1185">Reference proteome</keyword>
<dbReference type="InterPro" id="IPR037607">
    <property type="entry name" value="DGK"/>
</dbReference>
<dbReference type="SMART" id="SM00046">
    <property type="entry name" value="DAGKc"/>
    <property type="match status" value="1"/>
</dbReference>
<keyword evidence="5 6" id="KW-0067">ATP-binding</keyword>
<dbReference type="InterPro" id="IPR016064">
    <property type="entry name" value="NAD/diacylglycerol_kinase_sf"/>
</dbReference>
<keyword evidence="3 6" id="KW-0547">Nucleotide-binding</keyword>
<dbReference type="InterPro" id="IPR001206">
    <property type="entry name" value="Diacylglycerol_kinase_cat_dom"/>
</dbReference>
<feature type="region of interest" description="Disordered" evidence="7">
    <location>
        <begin position="1"/>
        <end position="24"/>
    </location>
</feature>
<evidence type="ECO:0000256" key="4">
    <source>
        <dbReference type="ARBA" id="ARBA00022777"/>
    </source>
</evidence>
<dbReference type="GO" id="GO:0007200">
    <property type="term" value="P:phospholipase C-activating G protein-coupled receptor signaling pathway"/>
    <property type="evidence" value="ECO:0007669"/>
    <property type="project" value="InterPro"/>
</dbReference>
<dbReference type="Gene3D" id="3.40.50.10330">
    <property type="entry name" value="Probable inorganic polyphosphate/atp-NAD kinase, domain 1"/>
    <property type="match status" value="1"/>
</dbReference>
<dbReference type="GO" id="GO:0016020">
    <property type="term" value="C:membrane"/>
    <property type="evidence" value="ECO:0007669"/>
    <property type="project" value="TreeGrafter"/>
</dbReference>
<dbReference type="EC" id="2.7.1.107" evidence="6"/>
<feature type="compositionally biased region" description="Polar residues" evidence="7">
    <location>
        <begin position="1"/>
        <end position="14"/>
    </location>
</feature>
<evidence type="ECO:0000256" key="1">
    <source>
        <dbReference type="ARBA" id="ARBA00009280"/>
    </source>
</evidence>
<dbReference type="OrthoDB" id="242257at2759"/>
<feature type="domain" description="DAGKc" evidence="8">
    <location>
        <begin position="58"/>
        <end position="214"/>
    </location>
</feature>
<dbReference type="Pfam" id="PF00781">
    <property type="entry name" value="DAGK_cat"/>
    <property type="match status" value="1"/>
</dbReference>
<evidence type="ECO:0000313" key="9">
    <source>
        <dbReference type="EMBL" id="GAX75477.1"/>
    </source>
</evidence>
<gene>
    <name evidence="9" type="ORF">CEUSTIGMA_g2920.t1</name>
</gene>
<dbReference type="SMART" id="SM00045">
    <property type="entry name" value="DAGKa"/>
    <property type="match status" value="1"/>
</dbReference>
<dbReference type="EMBL" id="BEGY01000012">
    <property type="protein sequence ID" value="GAX75477.1"/>
    <property type="molecule type" value="Genomic_DNA"/>
</dbReference>
<dbReference type="GO" id="GO:0005524">
    <property type="term" value="F:ATP binding"/>
    <property type="evidence" value="ECO:0007669"/>
    <property type="project" value="UniProtKB-KW"/>
</dbReference>
<name>A0A250WXB8_9CHLO</name>
<dbReference type="PANTHER" id="PTHR11255:SF80">
    <property type="entry name" value="EYE-SPECIFIC DIACYLGLYCEROL KINASE"/>
    <property type="match status" value="1"/>
</dbReference>
<protein>
    <recommendedName>
        <fullName evidence="6">Diacylglycerol kinase</fullName>
        <shortName evidence="6">DAG kinase</shortName>
        <ecNumber evidence="6">2.7.1.107</ecNumber>
    </recommendedName>
</protein>
<dbReference type="InterPro" id="IPR000756">
    <property type="entry name" value="Diacylglycerol_kin_accessory"/>
</dbReference>
<proteinExistence type="inferred from homology"/>
<evidence type="ECO:0000256" key="3">
    <source>
        <dbReference type="ARBA" id="ARBA00022741"/>
    </source>
</evidence>
<dbReference type="Gene3D" id="2.60.200.40">
    <property type="match status" value="1"/>
</dbReference>
<comment type="caution">
    <text evidence="9">The sequence shown here is derived from an EMBL/GenBank/DDBJ whole genome shotgun (WGS) entry which is preliminary data.</text>
</comment>
<evidence type="ECO:0000256" key="6">
    <source>
        <dbReference type="RuleBase" id="RU361128"/>
    </source>
</evidence>
<comment type="similarity">
    <text evidence="1 6">Belongs to the eukaryotic diacylglycerol kinase family.</text>
</comment>
<evidence type="ECO:0000313" key="10">
    <source>
        <dbReference type="Proteomes" id="UP000232323"/>
    </source>
</evidence>
<reference evidence="9 10" key="1">
    <citation type="submission" date="2017-08" db="EMBL/GenBank/DDBJ databases">
        <title>Acidophilic green algal genome provides insights into adaptation to an acidic environment.</title>
        <authorList>
            <person name="Hirooka S."/>
            <person name="Hirose Y."/>
            <person name="Kanesaki Y."/>
            <person name="Higuchi S."/>
            <person name="Fujiwara T."/>
            <person name="Onuma R."/>
            <person name="Era A."/>
            <person name="Ohbayashi R."/>
            <person name="Uzuka A."/>
            <person name="Nozaki H."/>
            <person name="Yoshikawa H."/>
            <person name="Miyagishima S.Y."/>
        </authorList>
    </citation>
    <scope>NUCLEOTIDE SEQUENCE [LARGE SCALE GENOMIC DNA]</scope>
    <source>
        <strain evidence="9 10">NIES-2499</strain>
    </source>
</reference>
<evidence type="ECO:0000259" key="8">
    <source>
        <dbReference type="PROSITE" id="PS50146"/>
    </source>
</evidence>
<evidence type="ECO:0000256" key="5">
    <source>
        <dbReference type="ARBA" id="ARBA00022840"/>
    </source>
</evidence>
<keyword evidence="2 6" id="KW-0808">Transferase</keyword>
<sequence>MGNDTTTGSFTQGPNEVKAKPPDPVEYKKVADEQDNLKRPYQIPSTYTKDTFDVLGGISECPLIVFINSRSGGQQGSELTLAFNKSLGRAQVFDLSTSKPRDVLTKMWANFDAAEAAGDHAARVYQKRLRILVAGGDGTIAWVMGTLKSLDLTPVPPIAMMPMGTGNDLARTFGWGPGFDADWIKSHKSMFQTLKRIATSKLEHLDCWRLTLSLPRAELLGKLPYSLQRLPSDPASAEATMASGMFWNYFSVGLDAQAAHGFHSLREKKPWLTAGRLTNQAWYSIFSCNTGWFCCTKPLTSRVRNLKVQYLDSLTWVDIAVESHVKALVVLNLQSYAGGRNLWGKDDAPCFAQKAVKLPTYNDKMLEVVGLTSGLHTGMVMATKGSLLHARRICQVSALRMDLQAQYLRSDGIPSHAYLQVDGEPWVQDVPSTRDSQYITVEISHCGTSQVLRNVAGLHATRQAGDSPDVVVAVQDPRDVLREQTLKMQPLVVTAEPVVGMDMIANAEAVTDSPAHMQASLGHSTTSALTLGTEATTNVAMAGSSTITSFSSTMR</sequence>
<accession>A0A250WXB8</accession>
<dbReference type="Pfam" id="PF00609">
    <property type="entry name" value="DAGK_acc"/>
    <property type="match status" value="1"/>
</dbReference>